<dbReference type="RefSeq" id="WP_213819086.1">
    <property type="nucleotide sequence ID" value="NZ_JAAMFI010000001.1"/>
</dbReference>
<dbReference type="CDD" id="cd02418">
    <property type="entry name" value="Peptidase_C39B"/>
    <property type="match status" value="1"/>
</dbReference>
<feature type="transmembrane region" description="Helical" evidence="15">
    <location>
        <begin position="396"/>
        <end position="415"/>
    </location>
</feature>
<keyword evidence="9" id="KW-0067">ATP-binding</keyword>
<dbReference type="PANTHER" id="PTHR24221">
    <property type="entry name" value="ATP-BINDING CASSETTE SUB-FAMILY B"/>
    <property type="match status" value="1"/>
</dbReference>
<evidence type="ECO:0000256" key="5">
    <source>
        <dbReference type="ARBA" id="ARBA00022692"/>
    </source>
</evidence>
<proteinExistence type="predicted"/>
<evidence type="ECO:0000256" key="11">
    <source>
        <dbReference type="ARBA" id="ARBA00022967"/>
    </source>
</evidence>
<dbReference type="PROSITE" id="PS50929">
    <property type="entry name" value="ABC_TM1F"/>
    <property type="match status" value="1"/>
</dbReference>
<evidence type="ECO:0000256" key="9">
    <source>
        <dbReference type="ARBA" id="ARBA00022840"/>
    </source>
</evidence>
<keyword evidence="4" id="KW-0645">Protease</keyword>
<dbReference type="Gene3D" id="1.20.1560.10">
    <property type="entry name" value="ABC transporter type 1, transmembrane domain"/>
    <property type="match status" value="1"/>
</dbReference>
<dbReference type="SUPFAM" id="SSF90123">
    <property type="entry name" value="ABC transporter transmembrane region"/>
    <property type="match status" value="1"/>
</dbReference>
<dbReference type="Gene3D" id="3.40.50.300">
    <property type="entry name" value="P-loop containing nucleotide triphosphate hydrolases"/>
    <property type="match status" value="1"/>
</dbReference>
<reference evidence="19 20" key="1">
    <citation type="submission" date="2020-02" db="EMBL/GenBank/DDBJ databases">
        <title>Fructobacillus sp. isolated from paper mulberry of Taiwan.</title>
        <authorList>
            <person name="Lin S.-T."/>
        </authorList>
    </citation>
    <scope>NUCLEOTIDE SEQUENCE [LARGE SCALE GENOMIC DNA]</scope>
    <source>
        <strain evidence="19 20">M1-10</strain>
    </source>
</reference>
<name>A0ABS5QR73_9LACO</name>
<keyword evidence="13 15" id="KW-0472">Membrane</keyword>
<keyword evidence="8" id="KW-0788">Thiol protease</keyword>
<keyword evidence="14" id="KW-0080">Bacteriocin transport</keyword>
<evidence type="ECO:0000256" key="15">
    <source>
        <dbReference type="SAM" id="Phobius"/>
    </source>
</evidence>
<feature type="transmembrane region" description="Helical" evidence="15">
    <location>
        <begin position="167"/>
        <end position="189"/>
    </location>
</feature>
<dbReference type="InterPro" id="IPR003593">
    <property type="entry name" value="AAA+_ATPase"/>
</dbReference>
<evidence type="ECO:0000259" key="17">
    <source>
        <dbReference type="PROSITE" id="PS50929"/>
    </source>
</evidence>
<dbReference type="Pfam" id="PF03412">
    <property type="entry name" value="Peptidase_C39"/>
    <property type="match status" value="1"/>
</dbReference>
<evidence type="ECO:0000256" key="3">
    <source>
        <dbReference type="ARBA" id="ARBA00022475"/>
    </source>
</evidence>
<dbReference type="InterPro" id="IPR017871">
    <property type="entry name" value="ABC_transporter-like_CS"/>
</dbReference>
<dbReference type="InterPro" id="IPR005074">
    <property type="entry name" value="Peptidase_C39"/>
</dbReference>
<accession>A0ABS5QR73</accession>
<evidence type="ECO:0000259" key="16">
    <source>
        <dbReference type="PROSITE" id="PS50893"/>
    </source>
</evidence>
<evidence type="ECO:0000256" key="4">
    <source>
        <dbReference type="ARBA" id="ARBA00022670"/>
    </source>
</evidence>
<keyword evidence="20" id="KW-1185">Reference proteome</keyword>
<comment type="subcellular location">
    <subcellularLocation>
        <location evidence="1">Cell membrane</location>
        <topology evidence="1">Multi-pass membrane protein</topology>
    </subcellularLocation>
</comment>
<dbReference type="CDD" id="cd18570">
    <property type="entry name" value="ABC_6TM_PCAT1_LagD_like"/>
    <property type="match status" value="1"/>
</dbReference>
<dbReference type="InterPro" id="IPR036640">
    <property type="entry name" value="ABC1_TM_sf"/>
</dbReference>
<dbReference type="PROSITE" id="PS00211">
    <property type="entry name" value="ABC_TRANSPORTER_1"/>
    <property type="match status" value="1"/>
</dbReference>
<dbReference type="PROSITE" id="PS50990">
    <property type="entry name" value="PEPTIDASE_C39"/>
    <property type="match status" value="1"/>
</dbReference>
<evidence type="ECO:0000256" key="8">
    <source>
        <dbReference type="ARBA" id="ARBA00022807"/>
    </source>
</evidence>
<dbReference type="Proteomes" id="UP001519418">
    <property type="component" value="Unassembled WGS sequence"/>
</dbReference>
<evidence type="ECO:0000256" key="7">
    <source>
        <dbReference type="ARBA" id="ARBA00022801"/>
    </source>
</evidence>
<dbReference type="Pfam" id="PF00005">
    <property type="entry name" value="ABC_tran"/>
    <property type="match status" value="1"/>
</dbReference>
<gene>
    <name evidence="19" type="ORF">G6R27_00250</name>
</gene>
<comment type="caution">
    <text evidence="19">The sequence shown here is derived from an EMBL/GenBank/DDBJ whole genome shotgun (WGS) entry which is preliminary data.</text>
</comment>
<keyword evidence="2" id="KW-0813">Transport</keyword>
<feature type="domain" description="ABC transporter" evidence="16">
    <location>
        <begin position="484"/>
        <end position="719"/>
    </location>
</feature>
<evidence type="ECO:0000313" key="19">
    <source>
        <dbReference type="EMBL" id="MBS9334467.1"/>
    </source>
</evidence>
<dbReference type="Pfam" id="PF00664">
    <property type="entry name" value="ABC_membrane"/>
    <property type="match status" value="1"/>
</dbReference>
<dbReference type="InterPro" id="IPR011527">
    <property type="entry name" value="ABC1_TM_dom"/>
</dbReference>
<keyword evidence="12 15" id="KW-1133">Transmembrane helix</keyword>
<feature type="domain" description="ABC transmembrane type-1" evidence="17">
    <location>
        <begin position="171"/>
        <end position="450"/>
    </location>
</feature>
<dbReference type="SMART" id="SM00382">
    <property type="entry name" value="AAA"/>
    <property type="match status" value="1"/>
</dbReference>
<keyword evidence="6" id="KW-0547">Nucleotide-binding</keyword>
<evidence type="ECO:0000259" key="18">
    <source>
        <dbReference type="PROSITE" id="PS50990"/>
    </source>
</evidence>
<dbReference type="Gene3D" id="3.90.70.10">
    <property type="entry name" value="Cysteine proteinases"/>
    <property type="match status" value="1"/>
</dbReference>
<dbReference type="InterPro" id="IPR003439">
    <property type="entry name" value="ABC_transporter-like_ATP-bd"/>
</dbReference>
<dbReference type="PANTHER" id="PTHR24221:SF654">
    <property type="entry name" value="ATP-BINDING CASSETTE SUB-FAMILY B MEMBER 6"/>
    <property type="match status" value="1"/>
</dbReference>
<evidence type="ECO:0000256" key="1">
    <source>
        <dbReference type="ARBA" id="ARBA00004651"/>
    </source>
</evidence>
<feature type="transmembrane region" description="Helical" evidence="15">
    <location>
        <begin position="278"/>
        <end position="301"/>
    </location>
</feature>
<evidence type="ECO:0000256" key="10">
    <source>
        <dbReference type="ARBA" id="ARBA00022927"/>
    </source>
</evidence>
<dbReference type="EMBL" id="JAAMFI010000001">
    <property type="protein sequence ID" value="MBS9334467.1"/>
    <property type="molecule type" value="Genomic_DNA"/>
</dbReference>
<organism evidence="19 20">
    <name type="scientific">Fructobacillus papyriferae</name>
    <dbReference type="NCBI Taxonomy" id="2713171"/>
    <lineage>
        <taxon>Bacteria</taxon>
        <taxon>Bacillati</taxon>
        <taxon>Bacillota</taxon>
        <taxon>Bacilli</taxon>
        <taxon>Lactobacillales</taxon>
        <taxon>Lactobacillaceae</taxon>
        <taxon>Fructobacillus</taxon>
    </lineage>
</organism>
<evidence type="ECO:0000256" key="13">
    <source>
        <dbReference type="ARBA" id="ARBA00023136"/>
    </source>
</evidence>
<dbReference type="PROSITE" id="PS50893">
    <property type="entry name" value="ABC_TRANSPORTER_2"/>
    <property type="match status" value="1"/>
</dbReference>
<keyword evidence="5 15" id="KW-0812">Transmembrane</keyword>
<dbReference type="NCBIfam" id="TIGR01193">
    <property type="entry name" value="bacteriocin_ABC"/>
    <property type="match status" value="1"/>
</dbReference>
<feature type="domain" description="Peptidase C39" evidence="18">
    <location>
        <begin position="8"/>
        <end position="139"/>
    </location>
</feature>
<keyword evidence="3" id="KW-1003">Cell membrane</keyword>
<dbReference type="InterPro" id="IPR027417">
    <property type="entry name" value="P-loop_NTPase"/>
</dbReference>
<evidence type="ECO:0000256" key="6">
    <source>
        <dbReference type="ARBA" id="ARBA00022741"/>
    </source>
</evidence>
<keyword evidence="11" id="KW-1278">Translocase</keyword>
<dbReference type="InterPro" id="IPR039421">
    <property type="entry name" value="Type_1_exporter"/>
</dbReference>
<evidence type="ECO:0000256" key="2">
    <source>
        <dbReference type="ARBA" id="ARBA00022448"/>
    </source>
</evidence>
<keyword evidence="7" id="KW-0378">Hydrolase</keyword>
<evidence type="ECO:0000256" key="12">
    <source>
        <dbReference type="ARBA" id="ARBA00022989"/>
    </source>
</evidence>
<evidence type="ECO:0000256" key="14">
    <source>
        <dbReference type="ARBA" id="ARBA00043264"/>
    </source>
</evidence>
<evidence type="ECO:0000313" key="20">
    <source>
        <dbReference type="Proteomes" id="UP001519418"/>
    </source>
</evidence>
<feature type="transmembrane region" description="Helical" evidence="15">
    <location>
        <begin position="307"/>
        <end position="329"/>
    </location>
</feature>
<sequence length="719" mass="80838">MRFRYLSQVDERDCGAACLAMVAATFGQERSIAEIRKLVKTNLEGTTALGLKKGAEKLDFTVQAFRTGMSMFEDSKGLSYPFIVHVQKPDNGQLFEHYCVIYRVAKDKIFIADPDPNVKKKSMTFDEFAEQWTGIALFFAPNPAFKPEKGKGRITGISKIIFRQKGLVANIVVASLFVTLVSIVGSYFIQLLVDEYIPNNMMSTLAIVSLGLIVAYAFQQVMTYVQQFLLIILGQRLSIDIILSYIKHLFKLPMTFFYTRRVGELTSRFNDANAVIEAVASSMLSLLIDVAIVLIMAAVLLGYNVRLFMITAISIPIYALIVFSFVRTFEKLNVKTMRSSADLESSVIERLNGMETIKSLGAESKSYGDIDQHYVQFLKHSFSRSRITVVQESLKGFLKLFFQVLVLWYGARLVVQDKLTVGELMAYNALLSYFTDPLQTIINLQSKIQTALVASHRLKEVYEVSSEFENDDQALSIEKRRLTIECHDVSFEYQYQQPILEGLNLRVAPGEKIALVGISGSGKSTLAKLFVRFFDLEKNKGKITLNGSDIRHLSKLSLRSTITYVPQEAHLFTGKIIDNLLLGAKDSTTIEEVYWATEVAEIRSDIEKMSQGYNSEISDLGTLSGGQRQRLSLARALLADSPIIVFDESTSNLDLLTEKKVVDNLLSLEEKTIIFVAHRLTIAERVERLVMLEEGRIVADGKHQDLLKTNRAYTALVQK</sequence>
<protein>
    <submittedName>
        <fullName evidence="19">Peptide cleavage/export ABC transporter</fullName>
    </submittedName>
</protein>
<feature type="transmembrane region" description="Helical" evidence="15">
    <location>
        <begin position="201"/>
        <end position="218"/>
    </location>
</feature>
<dbReference type="SUPFAM" id="SSF52540">
    <property type="entry name" value="P-loop containing nucleoside triphosphate hydrolases"/>
    <property type="match status" value="1"/>
</dbReference>
<keyword evidence="10" id="KW-0653">Protein transport</keyword>
<dbReference type="InterPro" id="IPR005897">
    <property type="entry name" value="Pept_C39_ABC_bacteriocin"/>
</dbReference>